<dbReference type="PANTHER" id="PTHR46797">
    <property type="entry name" value="HTH-TYPE TRANSCRIPTIONAL REGULATOR"/>
    <property type="match status" value="1"/>
</dbReference>
<dbReference type="CDD" id="cd00093">
    <property type="entry name" value="HTH_XRE"/>
    <property type="match status" value="1"/>
</dbReference>
<dbReference type="PROSITE" id="PS50943">
    <property type="entry name" value="HTH_CROC1"/>
    <property type="match status" value="1"/>
</dbReference>
<evidence type="ECO:0000313" key="3">
    <source>
        <dbReference type="EMBL" id="MDP0398514.1"/>
    </source>
</evidence>
<dbReference type="Proteomes" id="UP001178281">
    <property type="component" value="Unassembled WGS sequence"/>
</dbReference>
<dbReference type="SUPFAM" id="SSF51182">
    <property type="entry name" value="RmlC-like cupins"/>
    <property type="match status" value="1"/>
</dbReference>
<gene>
    <name evidence="3" type="ORF">Q7X28_11295</name>
</gene>
<reference evidence="3" key="1">
    <citation type="submission" date="2023-08" db="EMBL/GenBank/DDBJ databases">
        <title>The draft genome of Tsukamurella strandjordii strain 050030.</title>
        <authorList>
            <person name="Zhao F."/>
            <person name="Feng Y."/>
            <person name="Zong Z."/>
        </authorList>
    </citation>
    <scope>NUCLEOTIDE SEQUENCE</scope>
    <source>
        <strain evidence="3">050030</strain>
    </source>
</reference>
<dbReference type="Gene3D" id="1.10.260.40">
    <property type="entry name" value="lambda repressor-like DNA-binding domains"/>
    <property type="match status" value="1"/>
</dbReference>
<dbReference type="CDD" id="cd02209">
    <property type="entry name" value="cupin_XRE_C"/>
    <property type="match status" value="1"/>
</dbReference>
<dbReference type="InterPro" id="IPR010982">
    <property type="entry name" value="Lambda_DNA-bd_dom_sf"/>
</dbReference>
<dbReference type="GO" id="GO:0003677">
    <property type="term" value="F:DNA binding"/>
    <property type="evidence" value="ECO:0007669"/>
    <property type="project" value="UniProtKB-KW"/>
</dbReference>
<protein>
    <submittedName>
        <fullName evidence="3">XRE family transcriptional regulator</fullName>
    </submittedName>
</protein>
<dbReference type="RefSeq" id="WP_305111354.1">
    <property type="nucleotide sequence ID" value="NZ_BAAAII010000004.1"/>
</dbReference>
<organism evidence="3 4">
    <name type="scientific">Tsukamurella strandjordii</name>
    <dbReference type="NCBI Taxonomy" id="147577"/>
    <lineage>
        <taxon>Bacteria</taxon>
        <taxon>Bacillati</taxon>
        <taxon>Actinomycetota</taxon>
        <taxon>Actinomycetes</taxon>
        <taxon>Mycobacteriales</taxon>
        <taxon>Tsukamurellaceae</taxon>
        <taxon>Tsukamurella</taxon>
    </lineage>
</organism>
<dbReference type="Pfam" id="PF07883">
    <property type="entry name" value="Cupin_2"/>
    <property type="match status" value="1"/>
</dbReference>
<feature type="domain" description="HTH cro/C1-type" evidence="2">
    <location>
        <begin position="5"/>
        <end position="59"/>
    </location>
</feature>
<dbReference type="Gene3D" id="2.60.120.10">
    <property type="entry name" value="Jelly Rolls"/>
    <property type="match status" value="1"/>
</dbReference>
<accession>A0AA90SH70</accession>
<keyword evidence="4" id="KW-1185">Reference proteome</keyword>
<evidence type="ECO:0000256" key="1">
    <source>
        <dbReference type="ARBA" id="ARBA00023125"/>
    </source>
</evidence>
<dbReference type="InterPro" id="IPR014710">
    <property type="entry name" value="RmlC-like_jellyroll"/>
</dbReference>
<dbReference type="InterPro" id="IPR013096">
    <property type="entry name" value="Cupin_2"/>
</dbReference>
<proteinExistence type="predicted"/>
<dbReference type="Pfam" id="PF01381">
    <property type="entry name" value="HTH_3"/>
    <property type="match status" value="1"/>
</dbReference>
<dbReference type="SUPFAM" id="SSF47413">
    <property type="entry name" value="lambda repressor-like DNA-binding domains"/>
    <property type="match status" value="1"/>
</dbReference>
<dbReference type="InterPro" id="IPR011051">
    <property type="entry name" value="RmlC_Cupin_sf"/>
</dbReference>
<evidence type="ECO:0000313" key="4">
    <source>
        <dbReference type="Proteomes" id="UP001178281"/>
    </source>
</evidence>
<dbReference type="AlphaFoldDB" id="A0AA90SH70"/>
<dbReference type="InterPro" id="IPR050807">
    <property type="entry name" value="TransReg_Diox_bact_type"/>
</dbReference>
<dbReference type="GO" id="GO:0005829">
    <property type="term" value="C:cytosol"/>
    <property type="evidence" value="ECO:0007669"/>
    <property type="project" value="TreeGrafter"/>
</dbReference>
<dbReference type="EMBL" id="JAUTIX010000003">
    <property type="protein sequence ID" value="MDP0398514.1"/>
    <property type="molecule type" value="Genomic_DNA"/>
</dbReference>
<comment type="caution">
    <text evidence="3">The sequence shown here is derived from an EMBL/GenBank/DDBJ whole genome shotgun (WGS) entry which is preliminary data.</text>
</comment>
<dbReference type="PANTHER" id="PTHR46797:SF1">
    <property type="entry name" value="METHYLPHOSPHONATE SYNTHASE"/>
    <property type="match status" value="1"/>
</dbReference>
<dbReference type="SMART" id="SM00530">
    <property type="entry name" value="HTH_XRE"/>
    <property type="match status" value="1"/>
</dbReference>
<sequence>MSAMVRARRLSAGLTLDALAERVGVTKSYLSKVERGRSTPSIAIALRIAEALGVDAAEIFVDRDETDSGGVTIERAAQRITPGRADRPIYDPVAAALSGKQMHPFVVHPPHEKSDPVHHDGDEFVYVIAGTLGLTVDGTETPLETGDCAYFSATLPHRLRSLSETPATALLVTTVTRHHAPA</sequence>
<name>A0AA90SH70_9ACTN</name>
<dbReference type="GO" id="GO:0003700">
    <property type="term" value="F:DNA-binding transcription factor activity"/>
    <property type="evidence" value="ECO:0007669"/>
    <property type="project" value="TreeGrafter"/>
</dbReference>
<evidence type="ECO:0000259" key="2">
    <source>
        <dbReference type="PROSITE" id="PS50943"/>
    </source>
</evidence>
<keyword evidence="1" id="KW-0238">DNA-binding</keyword>
<dbReference type="InterPro" id="IPR001387">
    <property type="entry name" value="Cro/C1-type_HTH"/>
</dbReference>